<feature type="compositionally biased region" description="Polar residues" evidence="1">
    <location>
        <begin position="138"/>
        <end position="150"/>
    </location>
</feature>
<sequence length="264" mass="28729">MHEDLSWMDDLIFGGEILLTDENVAPVIPMPDVPETGLGTEPADQPFEMDMSNIFIAERGSSSKRPVDRSVPSSSNNEATNAASTPFRGLAVEQPRLDDGLAGMDILNSGETGLVEEPRAPDVIMTDEPETRQRTEQAHQSFETNTKNISSSSMMDDYQRTRLIVKQIYALALAVGVREATGCSSKVDGHDYFHEGQVLLAAHKRIQHQLSVILGEVRAALHGLLVAHQTVNLGRVVEHVTVLMEDAPSSLTAMTVKEVSPSSV</sequence>
<evidence type="ECO:0000313" key="2">
    <source>
        <dbReference type="EMBL" id="KAF9663255.1"/>
    </source>
</evidence>
<keyword evidence="3" id="KW-1185">Reference proteome</keyword>
<dbReference type="Proteomes" id="UP000657918">
    <property type="component" value="Unassembled WGS sequence"/>
</dbReference>
<evidence type="ECO:0000256" key="1">
    <source>
        <dbReference type="SAM" id="MobiDB-lite"/>
    </source>
</evidence>
<feature type="region of interest" description="Disordered" evidence="1">
    <location>
        <begin position="130"/>
        <end position="150"/>
    </location>
</feature>
<dbReference type="EMBL" id="JADGMS010000017">
    <property type="protein sequence ID" value="KAF9663255.1"/>
    <property type="molecule type" value="Genomic_DNA"/>
</dbReference>
<accession>A0A835J4P3</accession>
<dbReference type="OrthoDB" id="851048at2759"/>
<reference evidence="2 3" key="1">
    <citation type="submission" date="2020-10" db="EMBL/GenBank/DDBJ databases">
        <title>Plant Genome Project.</title>
        <authorList>
            <person name="Zhang R.-G."/>
        </authorList>
    </citation>
    <scope>NUCLEOTIDE SEQUENCE [LARGE SCALE GENOMIC DNA]</scope>
    <source>
        <strain evidence="2">FAFU-HL-1</strain>
        <tissue evidence="2">Leaf</tissue>
    </source>
</reference>
<feature type="region of interest" description="Disordered" evidence="1">
    <location>
        <begin position="58"/>
        <end position="89"/>
    </location>
</feature>
<name>A0A835J4P3_9ROSI</name>
<comment type="caution">
    <text evidence="2">The sequence shown here is derived from an EMBL/GenBank/DDBJ whole genome shotgun (WGS) entry which is preliminary data.</text>
</comment>
<proteinExistence type="predicted"/>
<organism evidence="2 3">
    <name type="scientific">Salix dunnii</name>
    <dbReference type="NCBI Taxonomy" id="1413687"/>
    <lineage>
        <taxon>Eukaryota</taxon>
        <taxon>Viridiplantae</taxon>
        <taxon>Streptophyta</taxon>
        <taxon>Embryophyta</taxon>
        <taxon>Tracheophyta</taxon>
        <taxon>Spermatophyta</taxon>
        <taxon>Magnoliopsida</taxon>
        <taxon>eudicotyledons</taxon>
        <taxon>Gunneridae</taxon>
        <taxon>Pentapetalae</taxon>
        <taxon>rosids</taxon>
        <taxon>fabids</taxon>
        <taxon>Malpighiales</taxon>
        <taxon>Salicaceae</taxon>
        <taxon>Saliceae</taxon>
        <taxon>Salix</taxon>
    </lineage>
</organism>
<protein>
    <submittedName>
        <fullName evidence="2">Uncharacterized protein</fullName>
    </submittedName>
</protein>
<evidence type="ECO:0000313" key="3">
    <source>
        <dbReference type="Proteomes" id="UP000657918"/>
    </source>
</evidence>
<dbReference type="AlphaFoldDB" id="A0A835J4P3"/>
<feature type="compositionally biased region" description="Low complexity" evidence="1">
    <location>
        <begin position="73"/>
        <end position="85"/>
    </location>
</feature>
<gene>
    <name evidence="2" type="ORF">SADUNF_Sadunf17G0019300</name>
</gene>